<accession>A0A432MIS9</accession>
<dbReference type="InterPro" id="IPR000551">
    <property type="entry name" value="MerR-type_HTH_dom"/>
</dbReference>
<dbReference type="EMBL" id="RYZH01000025">
    <property type="protein sequence ID" value="RUL87137.1"/>
    <property type="molecule type" value="Genomic_DNA"/>
</dbReference>
<keyword evidence="4" id="KW-1185">Reference proteome</keyword>
<feature type="region of interest" description="Disordered" evidence="1">
    <location>
        <begin position="1"/>
        <end position="52"/>
    </location>
</feature>
<dbReference type="GO" id="GO:0006355">
    <property type="term" value="P:regulation of DNA-templated transcription"/>
    <property type="evidence" value="ECO:0007669"/>
    <property type="project" value="InterPro"/>
</dbReference>
<evidence type="ECO:0000313" key="4">
    <source>
        <dbReference type="Proteomes" id="UP000280296"/>
    </source>
</evidence>
<dbReference type="AlphaFoldDB" id="A0A432MIS9"/>
<reference evidence="3 4" key="2">
    <citation type="submission" date="2019-01" db="EMBL/GenBank/DDBJ databases">
        <title>Tautonia sociabilis, a novel thermotolerant planctomycete of Isosphaeraceae family, isolated from a 4000 m deep subterranean habitat.</title>
        <authorList>
            <person name="Kovaleva O.L."/>
            <person name="Elcheninov A.G."/>
            <person name="Van Heerden E."/>
            <person name="Toshchakov S.V."/>
            <person name="Novikov A."/>
            <person name="Bonch-Osmolovskaya E.A."/>
            <person name="Kublanov I.V."/>
        </authorList>
    </citation>
    <scope>NUCLEOTIDE SEQUENCE [LARGE SCALE GENOMIC DNA]</scope>
    <source>
        <strain evidence="3 4">GM2012</strain>
    </source>
</reference>
<dbReference type="GO" id="GO:0003677">
    <property type="term" value="F:DNA binding"/>
    <property type="evidence" value="ECO:0007669"/>
    <property type="project" value="InterPro"/>
</dbReference>
<name>A0A432MIS9_9BACT</name>
<gene>
    <name evidence="3" type="ORF">TsocGM_13730</name>
</gene>
<organism evidence="3 4">
    <name type="scientific">Tautonia sociabilis</name>
    <dbReference type="NCBI Taxonomy" id="2080755"/>
    <lineage>
        <taxon>Bacteria</taxon>
        <taxon>Pseudomonadati</taxon>
        <taxon>Planctomycetota</taxon>
        <taxon>Planctomycetia</taxon>
        <taxon>Isosphaerales</taxon>
        <taxon>Isosphaeraceae</taxon>
        <taxon>Tautonia</taxon>
    </lineage>
</organism>
<evidence type="ECO:0000256" key="1">
    <source>
        <dbReference type="SAM" id="MobiDB-lite"/>
    </source>
</evidence>
<feature type="domain" description="HTH merR-type" evidence="2">
    <location>
        <begin position="58"/>
        <end position="121"/>
    </location>
</feature>
<dbReference type="SMART" id="SM00422">
    <property type="entry name" value="HTH_MERR"/>
    <property type="match status" value="1"/>
</dbReference>
<reference evidence="3 4" key="1">
    <citation type="submission" date="2018-12" db="EMBL/GenBank/DDBJ databases">
        <authorList>
            <person name="Toschakov S.V."/>
        </authorList>
    </citation>
    <scope>NUCLEOTIDE SEQUENCE [LARGE SCALE GENOMIC DNA]</scope>
    <source>
        <strain evidence="3 4">GM2012</strain>
    </source>
</reference>
<feature type="compositionally biased region" description="Low complexity" evidence="1">
    <location>
        <begin position="1"/>
        <end position="18"/>
    </location>
</feature>
<dbReference type="SUPFAM" id="SSF46955">
    <property type="entry name" value="Putative DNA-binding domain"/>
    <property type="match status" value="1"/>
</dbReference>
<comment type="caution">
    <text evidence="3">The sequence shown here is derived from an EMBL/GenBank/DDBJ whole genome shotgun (WGS) entry which is preliminary data.</text>
</comment>
<protein>
    <submittedName>
        <fullName evidence="3">MerR family transcriptional regulator</fullName>
    </submittedName>
</protein>
<proteinExistence type="predicted"/>
<dbReference type="Pfam" id="PF13411">
    <property type="entry name" value="MerR_1"/>
    <property type="match status" value="1"/>
</dbReference>
<dbReference type="Gene3D" id="1.10.1660.10">
    <property type="match status" value="1"/>
</dbReference>
<dbReference type="InterPro" id="IPR009061">
    <property type="entry name" value="DNA-bd_dom_put_sf"/>
</dbReference>
<dbReference type="PROSITE" id="PS50937">
    <property type="entry name" value="HTH_MERR_2"/>
    <property type="match status" value="1"/>
</dbReference>
<sequence length="153" mass="16639">MRAGGSSRSSPGGTPPTRAEGSGEVRPARIGSTTSPLPGLPIQPGHRAMNPTILPRDQVAQRLAVSSRMLRAYERRGLVRPVREGELEGYPPSEIRRLWTVVTLHRDAGINLAGIEAILRLREQMDSLCRRLHALAEAIDAELAADPPPDEDQ</sequence>
<dbReference type="Proteomes" id="UP000280296">
    <property type="component" value="Unassembled WGS sequence"/>
</dbReference>
<evidence type="ECO:0000259" key="2">
    <source>
        <dbReference type="PROSITE" id="PS50937"/>
    </source>
</evidence>
<evidence type="ECO:0000313" key="3">
    <source>
        <dbReference type="EMBL" id="RUL87137.1"/>
    </source>
</evidence>